<dbReference type="PRINTS" id="PR00036">
    <property type="entry name" value="HTHLACI"/>
</dbReference>
<dbReference type="EMBL" id="CP035945">
    <property type="protein sequence ID" value="QBE95830.1"/>
    <property type="molecule type" value="Genomic_DNA"/>
</dbReference>
<dbReference type="InterPro" id="IPR028082">
    <property type="entry name" value="Peripla_BP_I"/>
</dbReference>
<evidence type="ECO:0000313" key="5">
    <source>
        <dbReference type="EMBL" id="QBE95830.1"/>
    </source>
</evidence>
<accession>A0A4P6LXA5</accession>
<sequence>MTLKDIAKEAGVSVSTVSRVINNKGGSAASKHTQDKIWSIVRKSGYIPNAAAQTLKNGNLIPEASVPSYSIDCIYGDHSKTNISPLYRELERAIEQTALRQQCTIRRSFFLEEFSFPPTPPKTRNTRADGAVLFGKRSLTQRQFELLETTYRHFVYVGITPLGLSCDQVLCNGYQASMTAVKHLHCLKHKKIGFLGEQKDNSCFQGYKQALKELGLSFHITNTVNVKQTIEGGYHGARLLLERGADITAIVCADDLTAIGAMQCYREYKIKIPKDISVIGIGDIPHAQRTEPMLTTIHVPVEELGNIALKVLLDRIQGGHKLELKVELPYYIAERNSCARFSR</sequence>
<proteinExistence type="predicted"/>
<gene>
    <name evidence="5" type="primary">degA_2</name>
    <name evidence="5" type="ORF">PMF13cell1_01354</name>
</gene>
<dbReference type="Gene3D" id="1.10.260.40">
    <property type="entry name" value="lambda repressor-like DNA-binding domains"/>
    <property type="match status" value="1"/>
</dbReference>
<dbReference type="Pfam" id="PF13377">
    <property type="entry name" value="Peripla_BP_3"/>
    <property type="match status" value="1"/>
</dbReference>
<organism evidence="5 6">
    <name type="scientific">Blautia producta</name>
    <dbReference type="NCBI Taxonomy" id="33035"/>
    <lineage>
        <taxon>Bacteria</taxon>
        <taxon>Bacillati</taxon>
        <taxon>Bacillota</taxon>
        <taxon>Clostridia</taxon>
        <taxon>Lachnospirales</taxon>
        <taxon>Lachnospiraceae</taxon>
        <taxon>Blautia</taxon>
    </lineage>
</organism>
<name>A0A4P6LXA5_9FIRM</name>
<dbReference type="Gene3D" id="3.40.50.2300">
    <property type="match status" value="2"/>
</dbReference>
<dbReference type="GO" id="GO:0000976">
    <property type="term" value="F:transcription cis-regulatory region binding"/>
    <property type="evidence" value="ECO:0007669"/>
    <property type="project" value="TreeGrafter"/>
</dbReference>
<dbReference type="Proteomes" id="UP000289794">
    <property type="component" value="Chromosome"/>
</dbReference>
<dbReference type="SUPFAM" id="SSF53822">
    <property type="entry name" value="Periplasmic binding protein-like I"/>
    <property type="match status" value="1"/>
</dbReference>
<dbReference type="SMART" id="SM00354">
    <property type="entry name" value="HTH_LACI"/>
    <property type="match status" value="1"/>
</dbReference>
<dbReference type="AlphaFoldDB" id="A0A4P6LXA5"/>
<dbReference type="Pfam" id="PF00356">
    <property type="entry name" value="LacI"/>
    <property type="match status" value="1"/>
</dbReference>
<keyword evidence="3" id="KW-0804">Transcription</keyword>
<dbReference type="PROSITE" id="PS50932">
    <property type="entry name" value="HTH_LACI_2"/>
    <property type="match status" value="1"/>
</dbReference>
<dbReference type="SUPFAM" id="SSF47413">
    <property type="entry name" value="lambda repressor-like DNA-binding domains"/>
    <property type="match status" value="1"/>
</dbReference>
<keyword evidence="1" id="KW-0805">Transcription regulation</keyword>
<dbReference type="PANTHER" id="PTHR30146:SF149">
    <property type="entry name" value="HTH-TYPE TRANSCRIPTIONAL REGULATOR EBGR"/>
    <property type="match status" value="1"/>
</dbReference>
<evidence type="ECO:0000313" key="6">
    <source>
        <dbReference type="Proteomes" id="UP000289794"/>
    </source>
</evidence>
<feature type="domain" description="HTH lacI-type" evidence="4">
    <location>
        <begin position="1"/>
        <end position="57"/>
    </location>
</feature>
<reference evidence="5 6" key="1">
    <citation type="submission" date="2019-01" db="EMBL/GenBank/DDBJ databases">
        <title>PMF-metabolizing Aryl O-demethylase.</title>
        <authorList>
            <person name="Kim M."/>
        </authorList>
    </citation>
    <scope>NUCLEOTIDE SEQUENCE [LARGE SCALE GENOMIC DNA]</scope>
    <source>
        <strain evidence="5 6">PMF1</strain>
    </source>
</reference>
<dbReference type="InterPro" id="IPR000843">
    <property type="entry name" value="HTH_LacI"/>
</dbReference>
<dbReference type="KEGG" id="bpro:PMF13cell1_01354"/>
<dbReference type="InterPro" id="IPR046335">
    <property type="entry name" value="LacI/GalR-like_sensor"/>
</dbReference>
<evidence type="ECO:0000256" key="2">
    <source>
        <dbReference type="ARBA" id="ARBA00023125"/>
    </source>
</evidence>
<evidence type="ECO:0000256" key="3">
    <source>
        <dbReference type="ARBA" id="ARBA00023163"/>
    </source>
</evidence>
<evidence type="ECO:0000259" key="4">
    <source>
        <dbReference type="PROSITE" id="PS50932"/>
    </source>
</evidence>
<dbReference type="RefSeq" id="WP_130180246.1">
    <property type="nucleotide sequence ID" value="NZ_CP035945.1"/>
</dbReference>
<evidence type="ECO:0000256" key="1">
    <source>
        <dbReference type="ARBA" id="ARBA00023015"/>
    </source>
</evidence>
<dbReference type="InterPro" id="IPR010982">
    <property type="entry name" value="Lambda_DNA-bd_dom_sf"/>
</dbReference>
<keyword evidence="2" id="KW-0238">DNA-binding</keyword>
<dbReference type="CDD" id="cd01392">
    <property type="entry name" value="HTH_LacI"/>
    <property type="match status" value="1"/>
</dbReference>
<dbReference type="GO" id="GO:0003700">
    <property type="term" value="F:DNA-binding transcription factor activity"/>
    <property type="evidence" value="ECO:0007669"/>
    <property type="project" value="TreeGrafter"/>
</dbReference>
<dbReference type="PANTHER" id="PTHR30146">
    <property type="entry name" value="LACI-RELATED TRANSCRIPTIONAL REPRESSOR"/>
    <property type="match status" value="1"/>
</dbReference>
<protein>
    <submittedName>
        <fullName evidence="5">HTH-type transcriptional regulator DegA</fullName>
    </submittedName>
</protein>
<dbReference type="PROSITE" id="PS00356">
    <property type="entry name" value="HTH_LACI_1"/>
    <property type="match status" value="1"/>
</dbReference>